<dbReference type="PANTHER" id="PTHR42844:SF1">
    <property type="entry name" value="DIHYDRONEOPTERIN ALDOLASE 1-RELATED"/>
    <property type="match status" value="1"/>
</dbReference>
<keyword evidence="4 6" id="KW-0289">Folate biosynthesis</keyword>
<comment type="catalytic activity">
    <reaction evidence="1 6">
        <text>7,8-dihydroneopterin = 6-hydroxymethyl-7,8-dihydropterin + glycolaldehyde</text>
        <dbReference type="Rhea" id="RHEA:10540"/>
        <dbReference type="ChEBI" id="CHEBI:17001"/>
        <dbReference type="ChEBI" id="CHEBI:17071"/>
        <dbReference type="ChEBI" id="CHEBI:44841"/>
        <dbReference type="EC" id="4.1.2.25"/>
    </reaction>
</comment>
<dbReference type="Proteomes" id="UP001575652">
    <property type="component" value="Unassembled WGS sequence"/>
</dbReference>
<dbReference type="RefSeq" id="WP_373973387.1">
    <property type="nucleotide sequence ID" value="NZ_JBHDLJ010000019.1"/>
</dbReference>
<evidence type="ECO:0000256" key="6">
    <source>
        <dbReference type="RuleBase" id="RU362079"/>
    </source>
</evidence>
<dbReference type="EC" id="4.1.2.25" evidence="6"/>
<dbReference type="NCBIfam" id="TIGR00525">
    <property type="entry name" value="folB"/>
    <property type="match status" value="1"/>
</dbReference>
<dbReference type="SUPFAM" id="SSF55620">
    <property type="entry name" value="Tetrahydrobiopterin biosynthesis enzymes-like"/>
    <property type="match status" value="1"/>
</dbReference>
<dbReference type="EMBL" id="JBHDLJ010000019">
    <property type="protein sequence ID" value="MFB0836213.1"/>
    <property type="molecule type" value="Genomic_DNA"/>
</dbReference>
<evidence type="ECO:0000256" key="5">
    <source>
        <dbReference type="ARBA" id="ARBA00023239"/>
    </source>
</evidence>
<name>A0ABV4UVI5_9MICC</name>
<dbReference type="Gene3D" id="3.30.1130.10">
    <property type="match status" value="1"/>
</dbReference>
<dbReference type="PANTHER" id="PTHR42844">
    <property type="entry name" value="DIHYDRONEOPTERIN ALDOLASE 1-RELATED"/>
    <property type="match status" value="1"/>
</dbReference>
<comment type="function">
    <text evidence="6">Catalyzes the conversion of 7,8-dihydroneopterin to 6-hydroxymethyl-7,8-dihydropterin.</text>
</comment>
<dbReference type="GO" id="GO:0004150">
    <property type="term" value="F:dihydroneopterin aldolase activity"/>
    <property type="evidence" value="ECO:0007669"/>
    <property type="project" value="UniProtKB-EC"/>
</dbReference>
<accession>A0ABV4UVI5</accession>
<gene>
    <name evidence="8" type="primary">folB</name>
    <name evidence="8" type="ORF">ACETWP_16610</name>
</gene>
<keyword evidence="5 6" id="KW-0456">Lyase</keyword>
<evidence type="ECO:0000259" key="7">
    <source>
        <dbReference type="SMART" id="SM00905"/>
    </source>
</evidence>
<dbReference type="CDD" id="cd00534">
    <property type="entry name" value="DHNA_DHNTPE"/>
    <property type="match status" value="1"/>
</dbReference>
<dbReference type="InterPro" id="IPR006156">
    <property type="entry name" value="Dihydroneopterin_aldolase"/>
</dbReference>
<evidence type="ECO:0000256" key="2">
    <source>
        <dbReference type="ARBA" id="ARBA00005013"/>
    </source>
</evidence>
<comment type="similarity">
    <text evidence="3 6">Belongs to the DHNA family.</text>
</comment>
<evidence type="ECO:0000256" key="4">
    <source>
        <dbReference type="ARBA" id="ARBA00022909"/>
    </source>
</evidence>
<comment type="pathway">
    <text evidence="2 6">Cofactor biosynthesis; tetrahydrofolate biosynthesis; 2-amino-4-hydroxy-6-hydroxymethyl-7,8-dihydropteridine diphosphate from 7,8-dihydroneopterin triphosphate: step 3/4.</text>
</comment>
<evidence type="ECO:0000256" key="3">
    <source>
        <dbReference type="ARBA" id="ARBA00005708"/>
    </source>
</evidence>
<organism evidence="8 9">
    <name type="scientific">Arthrobacter halodurans</name>
    <dbReference type="NCBI Taxonomy" id="516699"/>
    <lineage>
        <taxon>Bacteria</taxon>
        <taxon>Bacillati</taxon>
        <taxon>Actinomycetota</taxon>
        <taxon>Actinomycetes</taxon>
        <taxon>Micrococcales</taxon>
        <taxon>Micrococcaceae</taxon>
        <taxon>Arthrobacter</taxon>
    </lineage>
</organism>
<reference evidence="8 9" key="1">
    <citation type="submission" date="2024-09" db="EMBL/GenBank/DDBJ databases">
        <authorList>
            <person name="Salinas-Garcia M.A."/>
            <person name="Prieme A."/>
        </authorList>
    </citation>
    <scope>NUCLEOTIDE SEQUENCE [LARGE SCALE GENOMIC DNA]</scope>
    <source>
        <strain evidence="8 9">DSM 21081</strain>
    </source>
</reference>
<protein>
    <recommendedName>
        <fullName evidence="6">7,8-dihydroneopterin aldolase</fullName>
        <ecNumber evidence="6">4.1.2.25</ecNumber>
    </recommendedName>
</protein>
<evidence type="ECO:0000313" key="9">
    <source>
        <dbReference type="Proteomes" id="UP001575652"/>
    </source>
</evidence>
<keyword evidence="9" id="KW-1185">Reference proteome</keyword>
<comment type="caution">
    <text evidence="8">The sequence shown here is derived from an EMBL/GenBank/DDBJ whole genome shotgun (WGS) entry which is preliminary data.</text>
</comment>
<dbReference type="InterPro" id="IPR006157">
    <property type="entry name" value="FolB_dom"/>
</dbReference>
<dbReference type="SMART" id="SM00905">
    <property type="entry name" value="FolB"/>
    <property type="match status" value="1"/>
</dbReference>
<dbReference type="InterPro" id="IPR043133">
    <property type="entry name" value="GTP-CH-I_C/QueF"/>
</dbReference>
<dbReference type="Pfam" id="PF02152">
    <property type="entry name" value="FolB"/>
    <property type="match status" value="1"/>
</dbReference>
<feature type="domain" description="Dihydroneopterin aldolase/epimerase" evidence="7">
    <location>
        <begin position="12"/>
        <end position="124"/>
    </location>
</feature>
<evidence type="ECO:0000313" key="8">
    <source>
        <dbReference type="EMBL" id="MFB0836213.1"/>
    </source>
</evidence>
<dbReference type="NCBIfam" id="TIGR00526">
    <property type="entry name" value="folB_dom"/>
    <property type="match status" value="1"/>
</dbReference>
<sequence length="127" mass="13375">MAPRTGGPRDTISVTGITATGHHGVFDHEKRDGQPFVVDVVLHTDIRPAAASDDLADTANYGALAGRVADLVGSGPYDLIETLAERLAEMVLAEFAVEAVGITVHKPQAPIEVPFGDVAIAIHRERA</sequence>
<proteinExistence type="inferred from homology"/>
<evidence type="ECO:0000256" key="1">
    <source>
        <dbReference type="ARBA" id="ARBA00001353"/>
    </source>
</evidence>